<dbReference type="Pfam" id="PF10108">
    <property type="entry name" value="DNA_pol_B_exo2"/>
    <property type="match status" value="1"/>
</dbReference>
<dbReference type="InterPro" id="IPR036397">
    <property type="entry name" value="RNaseH_sf"/>
</dbReference>
<evidence type="ECO:0000313" key="5">
    <source>
        <dbReference type="Proteomes" id="UP000078419"/>
    </source>
</evidence>
<accession>A0A098EGH5</accession>
<dbReference type="CDD" id="cd05782">
    <property type="entry name" value="DNA_polB_like1_exo"/>
    <property type="match status" value="1"/>
</dbReference>
<organism evidence="2 4">
    <name type="scientific">Anaplasma phagocytophilum</name>
    <name type="common">Ehrlichia phagocytophila</name>
    <dbReference type="NCBI Taxonomy" id="948"/>
    <lineage>
        <taxon>Bacteria</taxon>
        <taxon>Pseudomonadati</taxon>
        <taxon>Pseudomonadota</taxon>
        <taxon>Alphaproteobacteria</taxon>
        <taxon>Rickettsiales</taxon>
        <taxon>Anaplasmataceae</taxon>
        <taxon>Anaplasma</taxon>
        <taxon>phagocytophilum group</taxon>
    </lineage>
</organism>
<dbReference type="InterPro" id="IPR012337">
    <property type="entry name" value="RNaseH-like_sf"/>
</dbReference>
<dbReference type="RefSeq" id="WP_044142508.1">
    <property type="nucleotide sequence ID" value="NZ_CCXQ01000106.1"/>
</dbReference>
<proteinExistence type="predicted"/>
<sequence>MLDSLLVFDIETIPDTDSCNNLIGETVGEDDDILAKREAMANYHLDITNGQNSFLRQPFHKIVAISFLRADIKRGGGYESFTLQEIRSGGTALSSEQELVKGFLSYVSAIKPRFVTFNGRTFDFPVLKYRAMLHGVQAGYLYKAGDKWNNYFQRYSVDWHCDLLDYLSEYGASAKVKMHEVCAVMGFPGKFGTDGSAVAELYDNGQLSMIRDYCETDVINTYLVYLRLMQHQEKITTECYNSCIVSLLEYLSKSEKEHLLAFKAAWEKVSQGKFLLTP</sequence>
<evidence type="ECO:0000259" key="1">
    <source>
        <dbReference type="Pfam" id="PF10108"/>
    </source>
</evidence>
<dbReference type="Proteomes" id="UP000055047">
    <property type="component" value="Unassembled WGS sequence"/>
</dbReference>
<keyword evidence="3" id="KW-0269">Exonuclease</keyword>
<name>A0A098EGH5_ANAPH</name>
<evidence type="ECO:0000313" key="4">
    <source>
        <dbReference type="Proteomes" id="UP000055047"/>
    </source>
</evidence>
<reference evidence="2 4" key="1">
    <citation type="submission" date="2014-09" db="EMBL/GenBank/DDBJ databases">
        <authorList>
            <person name="Loux Valentin"/>
            <person name="Dugat Thibaut"/>
        </authorList>
    </citation>
    <scope>NUCLEOTIDE SEQUENCE [LARGE SCALE GENOMIC DNA]</scope>
    <source>
        <strain evidence="2 4">BOV-10_179</strain>
    </source>
</reference>
<keyword evidence="3" id="KW-0378">Hydrolase</keyword>
<dbReference type="SUPFAM" id="SSF53098">
    <property type="entry name" value="Ribonuclease H-like"/>
    <property type="match status" value="1"/>
</dbReference>
<reference evidence="3" key="2">
    <citation type="submission" date="2016-03" db="EMBL/GenBank/DDBJ databases">
        <authorList>
            <person name="Loux V."/>
        </authorList>
    </citation>
    <scope>NUCLEOTIDE SEQUENCE</scope>
    <source>
        <strain evidence="3">C1</strain>
    </source>
</reference>
<dbReference type="EMBL" id="FLLR01000006">
    <property type="protein sequence ID" value="SBO13909.1"/>
    <property type="molecule type" value="Genomic_DNA"/>
</dbReference>
<evidence type="ECO:0000313" key="3">
    <source>
        <dbReference type="EMBL" id="SBO13909.1"/>
    </source>
</evidence>
<dbReference type="EMBL" id="CCXQ01000106">
    <property type="protein sequence ID" value="CEG20875.1"/>
    <property type="molecule type" value="Genomic_DNA"/>
</dbReference>
<feature type="domain" description="Predicted 3'-5' exonuclease PolB-like" evidence="1">
    <location>
        <begin position="53"/>
        <end position="266"/>
    </location>
</feature>
<evidence type="ECO:0000313" key="2">
    <source>
        <dbReference type="EMBL" id="CEG20875.1"/>
    </source>
</evidence>
<dbReference type="AlphaFoldDB" id="A0A098EGH5"/>
<dbReference type="Proteomes" id="UP000078419">
    <property type="component" value="Unassembled WGS sequence"/>
</dbReference>
<dbReference type="InterPro" id="IPR019288">
    <property type="entry name" value="3'-5'_exonuclease_PolB-like"/>
</dbReference>
<keyword evidence="3" id="KW-0540">Nuclease</keyword>
<dbReference type="GO" id="GO:0004527">
    <property type="term" value="F:exonuclease activity"/>
    <property type="evidence" value="ECO:0007669"/>
    <property type="project" value="UniProtKB-KW"/>
</dbReference>
<reference evidence="5" key="3">
    <citation type="submission" date="2016-03" db="EMBL/GenBank/DDBJ databases">
        <authorList>
            <person name="Loux Valentin"/>
        </authorList>
    </citation>
    <scope>NUCLEOTIDE SEQUENCE [LARGE SCALE GENOMIC DNA]</scope>
    <source>
        <strain evidence="5">C1</strain>
    </source>
</reference>
<dbReference type="GO" id="GO:0003676">
    <property type="term" value="F:nucleic acid binding"/>
    <property type="evidence" value="ECO:0007669"/>
    <property type="project" value="InterPro"/>
</dbReference>
<dbReference type="Gene3D" id="3.30.420.10">
    <property type="entry name" value="Ribonuclease H-like superfamily/Ribonuclease H"/>
    <property type="match status" value="1"/>
</dbReference>
<gene>
    <name evidence="3" type="ORF">ANAPC1_00248</name>
    <name evidence="2" type="ORF">ANAPHAGO_01072</name>
</gene>
<protein>
    <submittedName>
        <fullName evidence="3">3'-5' exonuclease related to the exonuclease domain of PolB</fullName>
    </submittedName>
</protein>